<organism evidence="5 6">
    <name type="scientific">Hypsibius exemplaris</name>
    <name type="common">Freshwater tardigrade</name>
    <dbReference type="NCBI Taxonomy" id="2072580"/>
    <lineage>
        <taxon>Eukaryota</taxon>
        <taxon>Metazoa</taxon>
        <taxon>Ecdysozoa</taxon>
        <taxon>Tardigrada</taxon>
        <taxon>Eutardigrada</taxon>
        <taxon>Parachela</taxon>
        <taxon>Hypsibioidea</taxon>
        <taxon>Hypsibiidae</taxon>
        <taxon>Hypsibius</taxon>
    </lineage>
</organism>
<keyword evidence="1 2" id="KW-0879">Wnt signaling pathway</keyword>
<dbReference type="EMBL" id="MTYJ01000398">
    <property type="protein sequence ID" value="OWA54371.1"/>
    <property type="molecule type" value="Genomic_DNA"/>
</dbReference>
<dbReference type="Gene3D" id="2.40.240.130">
    <property type="match status" value="1"/>
</dbReference>
<feature type="domain" description="DIX" evidence="4">
    <location>
        <begin position="67"/>
        <end position="151"/>
    </location>
</feature>
<dbReference type="InterPro" id="IPR001158">
    <property type="entry name" value="DIX"/>
</dbReference>
<dbReference type="Proteomes" id="UP000192578">
    <property type="component" value="Unassembled WGS sequence"/>
</dbReference>
<dbReference type="PROSITE" id="PS50841">
    <property type="entry name" value="DIX"/>
    <property type="match status" value="1"/>
</dbReference>
<accession>A0A9X6NPP4</accession>
<sequence length="151" mass="17050">MHSAQRGAVQPQLQSARRPQNFTQPAVGQSRETTHHQTAPLRGSSRISAPLSRTVRRRAQGDAAADDASTTVLYRWGHASTEYFMSKLTGRPDLKNFKNTILSAKQRAESGFRFSFKIELKPHEVVFMDVSDDDEILPLYEHRITATIIEK</sequence>
<feature type="compositionally biased region" description="Polar residues" evidence="3">
    <location>
        <begin position="11"/>
        <end position="31"/>
    </location>
</feature>
<evidence type="ECO:0000256" key="1">
    <source>
        <dbReference type="ARBA" id="ARBA00022687"/>
    </source>
</evidence>
<proteinExistence type="predicted"/>
<evidence type="ECO:0000313" key="6">
    <source>
        <dbReference type="Proteomes" id="UP000192578"/>
    </source>
</evidence>
<evidence type="ECO:0000259" key="4">
    <source>
        <dbReference type="PROSITE" id="PS50841"/>
    </source>
</evidence>
<dbReference type="Pfam" id="PF00778">
    <property type="entry name" value="DIX"/>
    <property type="match status" value="1"/>
</dbReference>
<dbReference type="InterPro" id="IPR038207">
    <property type="entry name" value="DIX_dom_sf"/>
</dbReference>
<keyword evidence="6" id="KW-1185">Reference proteome</keyword>
<evidence type="ECO:0000313" key="5">
    <source>
        <dbReference type="EMBL" id="OWA54371.1"/>
    </source>
</evidence>
<dbReference type="InterPro" id="IPR029071">
    <property type="entry name" value="Ubiquitin-like_domsf"/>
</dbReference>
<comment type="caution">
    <text evidence="5">The sequence shown here is derived from an EMBL/GenBank/DDBJ whole genome shotgun (WGS) entry which is preliminary data.</text>
</comment>
<evidence type="ECO:0000256" key="3">
    <source>
        <dbReference type="SAM" id="MobiDB-lite"/>
    </source>
</evidence>
<feature type="region of interest" description="Disordered" evidence="3">
    <location>
        <begin position="1"/>
        <end position="65"/>
    </location>
</feature>
<protein>
    <recommendedName>
        <fullName evidence="4">DIX domain-containing protein</fullName>
    </recommendedName>
</protein>
<dbReference type="AlphaFoldDB" id="A0A9X6NPP4"/>
<evidence type="ECO:0000256" key="2">
    <source>
        <dbReference type="PROSITE-ProRule" id="PRU00069"/>
    </source>
</evidence>
<reference evidence="6" key="1">
    <citation type="submission" date="2017-01" db="EMBL/GenBank/DDBJ databases">
        <title>Comparative genomics of anhydrobiosis in the tardigrade Hypsibius dujardini.</title>
        <authorList>
            <person name="Yoshida Y."/>
            <person name="Koutsovoulos G."/>
            <person name="Laetsch D."/>
            <person name="Stevens L."/>
            <person name="Kumar S."/>
            <person name="Horikawa D."/>
            <person name="Ishino K."/>
            <person name="Komine S."/>
            <person name="Tomita M."/>
            <person name="Blaxter M."/>
            <person name="Arakawa K."/>
        </authorList>
    </citation>
    <scope>NUCLEOTIDE SEQUENCE [LARGE SCALE GENOMIC DNA]</scope>
    <source>
        <strain evidence="6">Z151</strain>
    </source>
</reference>
<dbReference type="SUPFAM" id="SSF54236">
    <property type="entry name" value="Ubiquitin-like"/>
    <property type="match status" value="1"/>
</dbReference>
<gene>
    <name evidence="5" type="ORF">BV898_18775</name>
</gene>
<dbReference type="OrthoDB" id="10007451at2759"/>
<dbReference type="GO" id="GO:0016055">
    <property type="term" value="P:Wnt signaling pathway"/>
    <property type="evidence" value="ECO:0007669"/>
    <property type="project" value="UniProtKB-KW"/>
</dbReference>
<name>A0A9X6NPP4_HYPEX</name>